<keyword evidence="3" id="KW-0732">Signal</keyword>
<dbReference type="GO" id="GO:0009279">
    <property type="term" value="C:cell outer membrane"/>
    <property type="evidence" value="ECO:0007669"/>
    <property type="project" value="UniProtKB-SubCell"/>
</dbReference>
<evidence type="ECO:0000256" key="1">
    <source>
        <dbReference type="ARBA" id="ARBA00004442"/>
    </source>
</evidence>
<evidence type="ECO:0008006" key="10">
    <source>
        <dbReference type="Google" id="ProtNLM"/>
    </source>
</evidence>
<dbReference type="SUPFAM" id="SSF48452">
    <property type="entry name" value="TPR-like"/>
    <property type="match status" value="1"/>
</dbReference>
<gene>
    <name evidence="8" type="ORF">OC25_19645</name>
</gene>
<evidence type="ECO:0000313" key="8">
    <source>
        <dbReference type="EMBL" id="KIA91836.1"/>
    </source>
</evidence>
<name>A0A0C1D4D5_9SPHI</name>
<evidence type="ECO:0000313" key="9">
    <source>
        <dbReference type="Proteomes" id="UP000031246"/>
    </source>
</evidence>
<dbReference type="Pfam" id="PF14322">
    <property type="entry name" value="SusD-like_3"/>
    <property type="match status" value="1"/>
</dbReference>
<organism evidence="8 9">
    <name type="scientific">Pedobacter kyungheensis</name>
    <dbReference type="NCBI Taxonomy" id="1069985"/>
    <lineage>
        <taxon>Bacteria</taxon>
        <taxon>Pseudomonadati</taxon>
        <taxon>Bacteroidota</taxon>
        <taxon>Sphingobacteriia</taxon>
        <taxon>Sphingobacteriales</taxon>
        <taxon>Sphingobacteriaceae</taxon>
        <taxon>Pedobacter</taxon>
    </lineage>
</organism>
<evidence type="ECO:0000256" key="4">
    <source>
        <dbReference type="ARBA" id="ARBA00023136"/>
    </source>
</evidence>
<dbReference type="InterPro" id="IPR033985">
    <property type="entry name" value="SusD-like_N"/>
</dbReference>
<evidence type="ECO:0000256" key="5">
    <source>
        <dbReference type="ARBA" id="ARBA00023237"/>
    </source>
</evidence>
<dbReference type="CDD" id="cd08977">
    <property type="entry name" value="SusD"/>
    <property type="match status" value="1"/>
</dbReference>
<dbReference type="EMBL" id="JSYN01000026">
    <property type="protein sequence ID" value="KIA91836.1"/>
    <property type="molecule type" value="Genomic_DNA"/>
</dbReference>
<proteinExistence type="inferred from homology"/>
<dbReference type="PROSITE" id="PS51257">
    <property type="entry name" value="PROKAR_LIPOPROTEIN"/>
    <property type="match status" value="1"/>
</dbReference>
<comment type="similarity">
    <text evidence="2">Belongs to the SusD family.</text>
</comment>
<evidence type="ECO:0000256" key="2">
    <source>
        <dbReference type="ARBA" id="ARBA00006275"/>
    </source>
</evidence>
<feature type="domain" description="SusD-like N-terminal" evidence="7">
    <location>
        <begin position="28"/>
        <end position="236"/>
    </location>
</feature>
<protein>
    <recommendedName>
        <fullName evidence="10">Carbohydrate-binding protein SusD</fullName>
    </recommendedName>
</protein>
<dbReference type="InterPro" id="IPR011990">
    <property type="entry name" value="TPR-like_helical_dom_sf"/>
</dbReference>
<dbReference type="OrthoDB" id="630434at2"/>
<dbReference type="Gene3D" id="1.25.40.390">
    <property type="match status" value="1"/>
</dbReference>
<reference evidence="8 9" key="1">
    <citation type="submission" date="2014-10" db="EMBL/GenBank/DDBJ databases">
        <title>Pedobacter Kyungheensis.</title>
        <authorList>
            <person name="Anderson B.M."/>
            <person name="Newman J.D."/>
        </authorList>
    </citation>
    <scope>NUCLEOTIDE SEQUENCE [LARGE SCALE GENOMIC DNA]</scope>
    <source>
        <strain evidence="8 9">KACC 16221</strain>
    </source>
</reference>
<keyword evidence="5" id="KW-0998">Cell outer membrane</keyword>
<evidence type="ECO:0000256" key="3">
    <source>
        <dbReference type="ARBA" id="ARBA00022729"/>
    </source>
</evidence>
<comment type="caution">
    <text evidence="8">The sequence shown here is derived from an EMBL/GenBank/DDBJ whole genome shotgun (WGS) entry which is preliminary data.</text>
</comment>
<comment type="subcellular location">
    <subcellularLocation>
        <location evidence="1">Cell outer membrane</location>
    </subcellularLocation>
</comment>
<keyword evidence="4" id="KW-0472">Membrane</keyword>
<evidence type="ECO:0000259" key="6">
    <source>
        <dbReference type="Pfam" id="PF07980"/>
    </source>
</evidence>
<dbReference type="InterPro" id="IPR012944">
    <property type="entry name" value="SusD_RagB_dom"/>
</dbReference>
<dbReference type="AlphaFoldDB" id="A0A0C1D4D5"/>
<sequence length="485" mass="53919">MRKIRTYKTAIYTGVMLLLVGATSCKKEFLQVTPTQQINAKDAFSSPAKIQAAMTGIYDLTTFSGYTNNMILSADVKGNDVMIVSGAGNYNRFVAQYQFVETVNNGDAFTWWQYSYKVISNANQFVANIPDAPISDALKTEYLSEARALRAYTYFWLVRWFAQPYAVNPDALGVPILRKPLGPDETSPARDKVKDVYAFIIEDLKYAETNLPTAGRTSIYRMSVPAIQGMLARVYLNMGNWAEASRYAKLARAAKPLSTAAALLTGFNNPTTEWIYAINVRTDDNQGFLAVSSFYDPYDSGYSSFRVTDDFFNSFAANDERKKQFLVKNSPTAAASTGAYRRRGEGYLINKFDFTTTPANNQVLIRSSEMYLIEAEAEARLGNEPAAKQALLAIQQRAGVATVVSANTGNALIEEILLERNKELYGEGHKFFDLLRTKKGVDRTGSTVHWKIVNFPSGDNRLVSPIPQAELDANPVLKPQQNPGY</sequence>
<dbReference type="Pfam" id="PF07980">
    <property type="entry name" value="SusD_RagB"/>
    <property type="match status" value="1"/>
</dbReference>
<dbReference type="RefSeq" id="WP_039479669.1">
    <property type="nucleotide sequence ID" value="NZ_JSYN01000026.1"/>
</dbReference>
<evidence type="ECO:0000259" key="7">
    <source>
        <dbReference type="Pfam" id="PF14322"/>
    </source>
</evidence>
<keyword evidence="9" id="KW-1185">Reference proteome</keyword>
<feature type="domain" description="RagB/SusD" evidence="6">
    <location>
        <begin position="345"/>
        <end position="485"/>
    </location>
</feature>
<accession>A0A0C1D4D5</accession>
<dbReference type="Proteomes" id="UP000031246">
    <property type="component" value="Unassembled WGS sequence"/>
</dbReference>